<dbReference type="Pfam" id="PF00472">
    <property type="entry name" value="RF-1"/>
    <property type="match status" value="1"/>
</dbReference>
<dbReference type="Proteomes" id="UP000177202">
    <property type="component" value="Unassembled WGS sequence"/>
</dbReference>
<dbReference type="GO" id="GO:0003747">
    <property type="term" value="F:translation release factor activity"/>
    <property type="evidence" value="ECO:0007669"/>
    <property type="project" value="InterPro"/>
</dbReference>
<feature type="domain" description="Prokaryotic-type class I peptide chain release factors" evidence="5">
    <location>
        <begin position="138"/>
        <end position="154"/>
    </location>
</feature>
<comment type="caution">
    <text evidence="6">The sequence shown here is derived from an EMBL/GenBank/DDBJ whole genome shotgun (WGS) entry which is preliminary data.</text>
</comment>
<evidence type="ECO:0000256" key="1">
    <source>
        <dbReference type="ARBA" id="ARBA00010835"/>
    </source>
</evidence>
<feature type="coiled-coil region" evidence="4">
    <location>
        <begin position="178"/>
        <end position="205"/>
    </location>
</feature>
<dbReference type="SUPFAM" id="SSF75620">
    <property type="entry name" value="Release factor"/>
    <property type="match status" value="1"/>
</dbReference>
<organism evidence="6 7">
    <name type="scientific">Candidatus Zambryskibacteria bacterium RIFCSPLOWO2_02_FULL_44_12b</name>
    <dbReference type="NCBI Taxonomy" id="1802772"/>
    <lineage>
        <taxon>Bacteria</taxon>
        <taxon>Candidatus Zambryskiibacteriota</taxon>
    </lineage>
</organism>
<evidence type="ECO:0000259" key="5">
    <source>
        <dbReference type="PROSITE" id="PS00745"/>
    </source>
</evidence>
<keyword evidence="4" id="KW-0175">Coiled coil</keyword>
<dbReference type="InterPro" id="IPR000352">
    <property type="entry name" value="Pep_chain_release_fac_I"/>
</dbReference>
<dbReference type="InterPro" id="IPR045853">
    <property type="entry name" value="Pep_chain_release_fac_I_sf"/>
</dbReference>
<dbReference type="STRING" id="1802772.A3H60_02805"/>
<dbReference type="SMART" id="SM00937">
    <property type="entry name" value="PCRF"/>
    <property type="match status" value="1"/>
</dbReference>
<dbReference type="FunFam" id="3.30.160.20:FF:000004">
    <property type="entry name" value="Peptide chain release factor 1"/>
    <property type="match status" value="1"/>
</dbReference>
<keyword evidence="2" id="KW-0488">Methylation</keyword>
<accession>A0A1G2ULN2</accession>
<reference evidence="6 7" key="1">
    <citation type="journal article" date="2016" name="Nat. Commun.">
        <title>Thousands of microbial genomes shed light on interconnected biogeochemical processes in an aquifer system.</title>
        <authorList>
            <person name="Anantharaman K."/>
            <person name="Brown C.T."/>
            <person name="Hug L.A."/>
            <person name="Sharon I."/>
            <person name="Castelle C.J."/>
            <person name="Probst A.J."/>
            <person name="Thomas B.C."/>
            <person name="Singh A."/>
            <person name="Wilkins M.J."/>
            <person name="Karaoz U."/>
            <person name="Brodie E.L."/>
            <person name="Williams K.H."/>
            <person name="Hubbard S.S."/>
            <person name="Banfield J.F."/>
        </authorList>
    </citation>
    <scope>NUCLEOTIDE SEQUENCE [LARGE SCALE GENOMIC DNA]</scope>
</reference>
<proteinExistence type="inferred from homology"/>
<dbReference type="Gene3D" id="3.30.70.1660">
    <property type="match status" value="1"/>
</dbReference>
<dbReference type="PANTHER" id="PTHR43804:SF7">
    <property type="entry name" value="LD18447P"/>
    <property type="match status" value="1"/>
</dbReference>
<evidence type="ECO:0000256" key="2">
    <source>
        <dbReference type="ARBA" id="ARBA00022481"/>
    </source>
</evidence>
<evidence type="ECO:0000256" key="3">
    <source>
        <dbReference type="ARBA" id="ARBA00022917"/>
    </source>
</evidence>
<gene>
    <name evidence="6" type="ORF">A3H60_02805</name>
</gene>
<dbReference type="PANTHER" id="PTHR43804">
    <property type="entry name" value="LD18447P"/>
    <property type="match status" value="1"/>
</dbReference>
<protein>
    <recommendedName>
        <fullName evidence="5">Prokaryotic-type class I peptide chain release factors domain-containing protein</fullName>
    </recommendedName>
</protein>
<dbReference type="EMBL" id="MHWP01000020">
    <property type="protein sequence ID" value="OHB10192.1"/>
    <property type="molecule type" value="Genomic_DNA"/>
</dbReference>
<name>A0A1G2ULN2_9BACT</name>
<evidence type="ECO:0000313" key="7">
    <source>
        <dbReference type="Proteomes" id="UP000177202"/>
    </source>
</evidence>
<dbReference type="Gene3D" id="3.30.160.20">
    <property type="match status" value="1"/>
</dbReference>
<keyword evidence="3" id="KW-0648">Protein biosynthesis</keyword>
<evidence type="ECO:0000256" key="4">
    <source>
        <dbReference type="SAM" id="Coils"/>
    </source>
</evidence>
<comment type="similarity">
    <text evidence="1">Belongs to the prokaryotic/mitochondrial release factor family.</text>
</comment>
<dbReference type="InterPro" id="IPR050057">
    <property type="entry name" value="Prokaryotic/Mito_RF"/>
</dbReference>
<dbReference type="InterPro" id="IPR005139">
    <property type="entry name" value="PCRF"/>
</dbReference>
<dbReference type="Pfam" id="PF03462">
    <property type="entry name" value="PCRF"/>
    <property type="match status" value="1"/>
</dbReference>
<dbReference type="GO" id="GO:0005737">
    <property type="term" value="C:cytoplasm"/>
    <property type="evidence" value="ECO:0007669"/>
    <property type="project" value="UniProtKB-ARBA"/>
</dbReference>
<dbReference type="AlphaFoldDB" id="A0A1G2ULN2"/>
<sequence>MDWQEWKKSQENTEVKELPNEIILEVRAGAGGEEAALFAKELAEMYTLYAGFQGWSAHILYTSETSIGGYKEAAIEIRGIDCYEKLRFETGVHRIQRVPETEKMGRVHTSTASVAILPVRKKTTIEIKPSDLEIETSRSGGAGGQNVNKVETAVRIIHKPTGIDVRSTAERSQLKNREKAMSILVAKLEAKKEEEEANKYSADRKLQIGTADRSEKIRTYNILQDRITDHRIKKSWHNIERIFKGNIEPILDVMKEYGKEREKVV</sequence>
<evidence type="ECO:0000313" key="6">
    <source>
        <dbReference type="EMBL" id="OHB10192.1"/>
    </source>
</evidence>
<dbReference type="PROSITE" id="PS00745">
    <property type="entry name" value="RF_PROK_I"/>
    <property type="match status" value="1"/>
</dbReference>